<protein>
    <submittedName>
        <fullName evidence="1">Uncharacterized protein</fullName>
    </submittedName>
</protein>
<dbReference type="EMBL" id="RCYR01000010">
    <property type="protein sequence ID" value="RYS80268.1"/>
    <property type="molecule type" value="Genomic_DNA"/>
</dbReference>
<accession>A0A4Q5C7V8</accession>
<sequence>MSENLDYIQLPPMKRDTPTEVVSMIWEYLKLPKESRERVKAELIDVHENCGKSDFKIPDLYEIVPKEEIAEFEATMQKIITEIISEASGIACWVYVEKYINHKTLDEMLEEWGGADKFIIVMDTLFEKLLEE</sequence>
<reference evidence="1 2" key="1">
    <citation type="journal article" date="2019" name="Science, e1252229">
        <title>Invertible promoters mediate bacterial phase variation, antibiotic resistance, and host adaptation in the gut.</title>
        <authorList>
            <person name="Jiang X."/>
            <person name="Hall A.B."/>
            <person name="Arthur T.D."/>
            <person name="Plichta D.R."/>
            <person name="Covington C.T."/>
            <person name="Poyet M."/>
            <person name="Crothers J."/>
            <person name="Moses P.L."/>
            <person name="Tolonen A.C."/>
            <person name="Vlamakis H."/>
            <person name="Alm E.J."/>
            <person name="Xavier R.J."/>
        </authorList>
    </citation>
    <scope>NUCLEOTIDE SEQUENCE [LARGE SCALE GENOMIC DNA]</scope>
    <source>
        <strain evidence="2">aa_0143</strain>
    </source>
</reference>
<organism evidence="1 2">
    <name type="scientific">[Ruminococcus] torques</name>
    <dbReference type="NCBI Taxonomy" id="33039"/>
    <lineage>
        <taxon>Bacteria</taxon>
        <taxon>Bacillati</taxon>
        <taxon>Bacillota</taxon>
        <taxon>Clostridia</taxon>
        <taxon>Lachnospirales</taxon>
        <taxon>Lachnospiraceae</taxon>
        <taxon>Mediterraneibacter</taxon>
    </lineage>
</organism>
<comment type="caution">
    <text evidence="1">The sequence shown here is derived from an EMBL/GenBank/DDBJ whole genome shotgun (WGS) entry which is preliminary data.</text>
</comment>
<proteinExistence type="predicted"/>
<gene>
    <name evidence="1" type="ORF">EAI93_06715</name>
</gene>
<dbReference type="RefSeq" id="WP_055297237.1">
    <property type="nucleotide sequence ID" value="NZ_JBKVOV010000002.1"/>
</dbReference>
<evidence type="ECO:0000313" key="2">
    <source>
        <dbReference type="Proteomes" id="UP000292665"/>
    </source>
</evidence>
<dbReference type="Proteomes" id="UP000292665">
    <property type="component" value="Unassembled WGS sequence"/>
</dbReference>
<name>A0A4Q5C7V8_9FIRM</name>
<evidence type="ECO:0000313" key="1">
    <source>
        <dbReference type="EMBL" id="RYS80268.1"/>
    </source>
</evidence>
<dbReference type="AlphaFoldDB" id="A0A4Q5C7V8"/>